<accession>A0A0N1KIP5</accession>
<protein>
    <recommendedName>
        <fullName evidence="3">Cytoplasmic protein</fullName>
    </recommendedName>
</protein>
<dbReference type="PANTHER" id="PTHR37805:SF1">
    <property type="entry name" value="CYTOPLASMIC PROTEIN"/>
    <property type="match status" value="1"/>
</dbReference>
<proteinExistence type="predicted"/>
<sequence>MLNNYVLRSVRYMLDLSDAKMVQIVKLADLDVTQAEMVSWLKKDNEEGYAPCDDKVMEHFLNGLIFFRRGRDENHPLPELETRMTNNIILKKLRVAFELKDTDMLEIYEKVDFRVSKPELSAVFRKPGHKNYRDCGDQLLRYFLKGLTVVIRGVSPDDKKKSK</sequence>
<evidence type="ECO:0008006" key="3">
    <source>
        <dbReference type="Google" id="ProtNLM"/>
    </source>
</evidence>
<gene>
    <name evidence="1" type="ORF">M992_1294</name>
</gene>
<dbReference type="EMBL" id="LGAA01000014">
    <property type="protein sequence ID" value="KPD03166.1"/>
    <property type="molecule type" value="Genomic_DNA"/>
</dbReference>
<name>A0A0N1KIP5_9GAMM</name>
<dbReference type="RefSeq" id="WP_047257196.1">
    <property type="nucleotide sequence ID" value="NZ_CAWMUS010000014.1"/>
</dbReference>
<dbReference type="InterPro" id="IPR009921">
    <property type="entry name" value="YehS-like"/>
</dbReference>
<organism evidence="1 2">
    <name type="scientific">Moellerella wisconsensis ATCC 35017</name>
    <dbReference type="NCBI Taxonomy" id="1354267"/>
    <lineage>
        <taxon>Bacteria</taxon>
        <taxon>Pseudomonadati</taxon>
        <taxon>Pseudomonadota</taxon>
        <taxon>Gammaproteobacteria</taxon>
        <taxon>Enterobacterales</taxon>
        <taxon>Morganellaceae</taxon>
        <taxon>Moellerella</taxon>
    </lineage>
</organism>
<dbReference type="Proteomes" id="UP000053226">
    <property type="component" value="Unassembled WGS sequence"/>
</dbReference>
<comment type="caution">
    <text evidence="1">The sequence shown here is derived from an EMBL/GenBank/DDBJ whole genome shotgun (WGS) entry which is preliminary data.</text>
</comment>
<evidence type="ECO:0000313" key="1">
    <source>
        <dbReference type="EMBL" id="KPD03166.1"/>
    </source>
</evidence>
<dbReference type="Pfam" id="PF07308">
    <property type="entry name" value="DUF1456"/>
    <property type="match status" value="2"/>
</dbReference>
<dbReference type="AlphaFoldDB" id="A0A0N1KIP5"/>
<dbReference type="OrthoDB" id="9788465at2"/>
<evidence type="ECO:0000313" key="2">
    <source>
        <dbReference type="Proteomes" id="UP000053226"/>
    </source>
</evidence>
<keyword evidence="2" id="KW-1185">Reference proteome</keyword>
<dbReference type="PANTHER" id="PTHR37805">
    <property type="entry name" value="CYTOPLASMIC PROTEIN-RELATED"/>
    <property type="match status" value="1"/>
</dbReference>
<reference evidence="1 2" key="1">
    <citation type="submission" date="2015-07" db="EMBL/GenBank/DDBJ databases">
        <title>ATOL: Assembling a taxonomically balanced genome-scale reconstruction of the evolutionary history of the Enterobacteriaceae.</title>
        <authorList>
            <person name="Plunkett G.III."/>
            <person name="Neeno-Eckwall E.C."/>
            <person name="Glasner J.D."/>
            <person name="Perna N.T."/>
        </authorList>
    </citation>
    <scope>NUCLEOTIDE SEQUENCE [LARGE SCALE GENOMIC DNA]</scope>
    <source>
        <strain evidence="1 2">ATCC 35017</strain>
    </source>
</reference>